<name>A0A8H3ANT9_9AGAM</name>
<dbReference type="Proteomes" id="UP000663853">
    <property type="component" value="Unassembled WGS sequence"/>
</dbReference>
<reference evidence="1" key="1">
    <citation type="submission" date="2021-01" db="EMBL/GenBank/DDBJ databases">
        <authorList>
            <person name="Kaushik A."/>
        </authorList>
    </citation>
    <scope>NUCLEOTIDE SEQUENCE</scope>
    <source>
        <strain evidence="1">AG6-10EEA</strain>
    </source>
</reference>
<proteinExistence type="predicted"/>
<evidence type="ECO:0000313" key="2">
    <source>
        <dbReference type="Proteomes" id="UP000663853"/>
    </source>
</evidence>
<organism evidence="1 2">
    <name type="scientific">Rhizoctonia solani</name>
    <dbReference type="NCBI Taxonomy" id="456999"/>
    <lineage>
        <taxon>Eukaryota</taxon>
        <taxon>Fungi</taxon>
        <taxon>Dikarya</taxon>
        <taxon>Basidiomycota</taxon>
        <taxon>Agaricomycotina</taxon>
        <taxon>Agaricomycetes</taxon>
        <taxon>Cantharellales</taxon>
        <taxon>Ceratobasidiaceae</taxon>
        <taxon>Rhizoctonia</taxon>
    </lineage>
</organism>
<accession>A0A8H3ANT9</accession>
<sequence>MPNTLWIYFLSQEELVDTYKRAGGKRGNHDKDCPNDVTIAAHALFLYLMPANLQVWFSALDEEYGMAFIIGNMNATFGQAIHRKLAERCHKVFGCAPDQWTECEGTDPVLYSLERDGKIHTLDLMLFRESDRVPRDYPPALGA</sequence>
<gene>
    <name evidence="1" type="ORF">RDB_LOCUS34015</name>
</gene>
<comment type="caution">
    <text evidence="1">The sequence shown here is derived from an EMBL/GenBank/DDBJ whole genome shotgun (WGS) entry which is preliminary data.</text>
</comment>
<dbReference type="AlphaFoldDB" id="A0A8H3ANT9"/>
<evidence type="ECO:0000313" key="1">
    <source>
        <dbReference type="EMBL" id="CAE6438882.1"/>
    </source>
</evidence>
<dbReference type="EMBL" id="CAJMXA010000667">
    <property type="protein sequence ID" value="CAE6438882.1"/>
    <property type="molecule type" value="Genomic_DNA"/>
</dbReference>
<protein>
    <submittedName>
        <fullName evidence="1">Uncharacterized protein</fullName>
    </submittedName>
</protein>